<dbReference type="RefSeq" id="WP_207397549.1">
    <property type="nucleotide sequence ID" value="NZ_JABRWO010000009.1"/>
</dbReference>
<reference evidence="4 5" key="1">
    <citation type="submission" date="2020-05" db="EMBL/GenBank/DDBJ databases">
        <title>Bremerella alba sp. nov., a novel planctomycete isolated from the surface of the macroalga Fucus spiralis.</title>
        <authorList>
            <person name="Godinho O."/>
            <person name="Botelho R."/>
            <person name="Albuquerque L."/>
            <person name="Wiegand S."/>
            <person name="Da Costa M.S."/>
            <person name="Lobo-Da-Cunha A."/>
            <person name="Jogler C."/>
            <person name="Lage O.M."/>
        </authorList>
    </citation>
    <scope>NUCLEOTIDE SEQUENCE [LARGE SCALE GENOMIC DNA]</scope>
    <source>
        <strain evidence="4 5">FF15</strain>
    </source>
</reference>
<keyword evidence="3" id="KW-0732">Signal</keyword>
<proteinExistence type="inferred from homology"/>
<dbReference type="GO" id="GO:0015562">
    <property type="term" value="F:efflux transmembrane transporter activity"/>
    <property type="evidence" value="ECO:0007669"/>
    <property type="project" value="InterPro"/>
</dbReference>
<dbReference type="EMBL" id="JABRWO010000009">
    <property type="protein sequence ID" value="MBA2116124.1"/>
    <property type="molecule type" value="Genomic_DNA"/>
</dbReference>
<dbReference type="AlphaFoldDB" id="A0A7V8V7I6"/>
<evidence type="ECO:0000256" key="3">
    <source>
        <dbReference type="SAM" id="SignalP"/>
    </source>
</evidence>
<gene>
    <name evidence="4" type="ORF">HOV93_33130</name>
</gene>
<name>A0A7V8V7I6_9BACT</name>
<protein>
    <recommendedName>
        <fullName evidence="6">Outer membrane efflux protein</fullName>
    </recommendedName>
</protein>
<comment type="caution">
    <text evidence="4">The sequence shown here is derived from an EMBL/GenBank/DDBJ whole genome shotgun (WGS) entry which is preliminary data.</text>
</comment>
<dbReference type="Proteomes" id="UP000551616">
    <property type="component" value="Unassembled WGS sequence"/>
</dbReference>
<dbReference type="Gene3D" id="1.20.1600.10">
    <property type="entry name" value="Outer membrane efflux proteins (OEP)"/>
    <property type="match status" value="1"/>
</dbReference>
<sequence length="473" mass="52813">MDGNLFLKTLAQVATAICLLASSASGQELAPTAKQKIEQLLTEPNDIGLDTAAPGTRWDGLAIGQSNAAEVHTLNGMLELAARSNPTILQAQYQITGQLAKAQQAGLYPNPMIAYIAENIGVEGTAGEWQGAELEQRFVTAGKLQLSRDKYLQRAKVAEHLAVAQQFRVCNDVRIHYYQTLAAQQILDLQKELLKTAEDDLATTREMFNAGQANQVDLHRANSELRRQQLSVLQAENRIRREFLQLSSLVGMELAFLPLSGDLHAASDLIDYDTVAQRVLSQSPEILAAHSKLREDQITINRESVEWVPDVIVGGGVGRNFEANDTTGALSVRMELPIYDRNQGTYRQAQADYIRQQKEIRRTEMDLKMRLAMQYETYLSAAQHVLTYEEMILPQLKQAYATSLQSYKEDRLAWPHVLHSYRDYTLRRIEYTDQLLARRTSEVLINGFLLHGGLNPAPGAIPPGHLDATPNPR</sequence>
<accession>A0A7V8V7I6</accession>
<feature type="signal peptide" evidence="3">
    <location>
        <begin position="1"/>
        <end position="26"/>
    </location>
</feature>
<evidence type="ECO:0008006" key="6">
    <source>
        <dbReference type="Google" id="ProtNLM"/>
    </source>
</evidence>
<feature type="chain" id="PRO_5030851867" description="Outer membrane efflux protein" evidence="3">
    <location>
        <begin position="27"/>
        <end position="473"/>
    </location>
</feature>
<comment type="similarity">
    <text evidence="1">Belongs to the outer membrane factor (OMF) (TC 1.B.17) family.</text>
</comment>
<feature type="coiled-coil region" evidence="2">
    <location>
        <begin position="187"/>
        <end position="238"/>
    </location>
</feature>
<evidence type="ECO:0000313" key="4">
    <source>
        <dbReference type="EMBL" id="MBA2116124.1"/>
    </source>
</evidence>
<dbReference type="Pfam" id="PF02321">
    <property type="entry name" value="OEP"/>
    <property type="match status" value="2"/>
</dbReference>
<dbReference type="InterPro" id="IPR010131">
    <property type="entry name" value="MdtP/NodT-like"/>
</dbReference>
<keyword evidence="2" id="KW-0175">Coiled coil</keyword>
<dbReference type="PANTHER" id="PTHR30203">
    <property type="entry name" value="OUTER MEMBRANE CATION EFFLUX PROTEIN"/>
    <property type="match status" value="1"/>
</dbReference>
<dbReference type="InterPro" id="IPR003423">
    <property type="entry name" value="OMP_efflux"/>
</dbReference>
<evidence type="ECO:0000313" key="5">
    <source>
        <dbReference type="Proteomes" id="UP000551616"/>
    </source>
</evidence>
<organism evidence="4 5">
    <name type="scientific">Bremerella alba</name>
    <dbReference type="NCBI Taxonomy" id="980252"/>
    <lineage>
        <taxon>Bacteria</taxon>
        <taxon>Pseudomonadati</taxon>
        <taxon>Planctomycetota</taxon>
        <taxon>Planctomycetia</taxon>
        <taxon>Pirellulales</taxon>
        <taxon>Pirellulaceae</taxon>
        <taxon>Bremerella</taxon>
    </lineage>
</organism>
<dbReference type="PANTHER" id="PTHR30203:SF24">
    <property type="entry name" value="BLR4935 PROTEIN"/>
    <property type="match status" value="1"/>
</dbReference>
<keyword evidence="5" id="KW-1185">Reference proteome</keyword>
<evidence type="ECO:0000256" key="1">
    <source>
        <dbReference type="ARBA" id="ARBA00007613"/>
    </source>
</evidence>
<evidence type="ECO:0000256" key="2">
    <source>
        <dbReference type="SAM" id="Coils"/>
    </source>
</evidence>
<dbReference type="SUPFAM" id="SSF56954">
    <property type="entry name" value="Outer membrane efflux proteins (OEP)"/>
    <property type="match status" value="1"/>
</dbReference>